<comment type="caution">
    <text evidence="2">The sequence shown here is derived from an EMBL/GenBank/DDBJ whole genome shotgun (WGS) entry which is preliminary data.</text>
</comment>
<sequence length="151" mass="17402">MKSKKENDMTNKNQSFIRWQGRAIEELGKTVNLLLALCLATIGFVVSKFLEKDFSFNSCIGKVFILIGSLALLFDTIILLLVMLNRLNSFKSTAQIARQRETENRTNIKSLRNEVTQKDKCTWILFKYSIVIFVLGELFIILGLFIEIFVR</sequence>
<dbReference type="RefSeq" id="WP_136820946.1">
    <property type="nucleotide sequence ID" value="NZ_BMJX01000003.1"/>
</dbReference>
<keyword evidence="3" id="KW-1185">Reference proteome</keyword>
<keyword evidence="1" id="KW-0812">Transmembrane</keyword>
<dbReference type="AlphaFoldDB" id="A0A4U0H2F3"/>
<accession>A0A4U0H2F3</accession>
<evidence type="ECO:0000256" key="1">
    <source>
        <dbReference type="SAM" id="Phobius"/>
    </source>
</evidence>
<feature type="transmembrane region" description="Helical" evidence="1">
    <location>
        <begin position="31"/>
        <end position="51"/>
    </location>
</feature>
<protein>
    <submittedName>
        <fullName evidence="2">Uncharacterized protein</fullName>
    </submittedName>
</protein>
<reference evidence="2 3" key="1">
    <citation type="submission" date="2019-04" db="EMBL/GenBank/DDBJ databases">
        <title>Sphingobacterium olei sp. nov., isolated from oil-contaminated soil.</title>
        <authorList>
            <person name="Liu B."/>
        </authorList>
    </citation>
    <scope>NUCLEOTIDE SEQUENCE [LARGE SCALE GENOMIC DNA]</scope>
    <source>
        <strain evidence="2 3">Y3L14</strain>
    </source>
</reference>
<evidence type="ECO:0000313" key="2">
    <source>
        <dbReference type="EMBL" id="TJY65817.1"/>
    </source>
</evidence>
<feature type="transmembrane region" description="Helical" evidence="1">
    <location>
        <begin position="128"/>
        <end position="150"/>
    </location>
</feature>
<dbReference type="EMBL" id="SUKA01000003">
    <property type="protein sequence ID" value="TJY65817.1"/>
    <property type="molecule type" value="Genomic_DNA"/>
</dbReference>
<evidence type="ECO:0000313" key="3">
    <source>
        <dbReference type="Proteomes" id="UP000309872"/>
    </source>
</evidence>
<keyword evidence="1" id="KW-0472">Membrane</keyword>
<feature type="transmembrane region" description="Helical" evidence="1">
    <location>
        <begin position="63"/>
        <end position="84"/>
    </location>
</feature>
<gene>
    <name evidence="2" type="ORF">FAZ19_11910</name>
</gene>
<proteinExistence type="predicted"/>
<dbReference type="Proteomes" id="UP000309872">
    <property type="component" value="Unassembled WGS sequence"/>
</dbReference>
<keyword evidence="1" id="KW-1133">Transmembrane helix</keyword>
<organism evidence="2 3">
    <name type="scientific">Sphingobacterium alkalisoli</name>
    <dbReference type="NCBI Taxonomy" id="1874115"/>
    <lineage>
        <taxon>Bacteria</taxon>
        <taxon>Pseudomonadati</taxon>
        <taxon>Bacteroidota</taxon>
        <taxon>Sphingobacteriia</taxon>
        <taxon>Sphingobacteriales</taxon>
        <taxon>Sphingobacteriaceae</taxon>
        <taxon>Sphingobacterium</taxon>
    </lineage>
</organism>
<name>A0A4U0H2F3_9SPHI</name>